<sequence length="180" mass="21436">MQQGKKLLETKVLLYHIWHNKAQKGRESRVRSIFGFRIRKKSRQERRDPIQPLWSVEIERRTDFTVGRSRRNFYLRPRRESDEAGAFVILQNFPSLVIELNGADKYCTTFFIRVRARRLPQNPKKTSTTNPEKSGSSTTDYKFAATIQYYSKRMRWRSSQIRLNTQNFLGAPRQINKYNS</sequence>
<reference evidence="2" key="1">
    <citation type="submission" date="2022-11" db="UniProtKB">
        <authorList>
            <consortium name="WormBaseParasite"/>
        </authorList>
    </citation>
    <scope>IDENTIFICATION</scope>
</reference>
<dbReference type="Proteomes" id="UP000887565">
    <property type="component" value="Unplaced"/>
</dbReference>
<evidence type="ECO:0000313" key="1">
    <source>
        <dbReference type="Proteomes" id="UP000887565"/>
    </source>
</evidence>
<keyword evidence="1" id="KW-1185">Reference proteome</keyword>
<dbReference type="AlphaFoldDB" id="A0A915J6C0"/>
<accession>A0A915J6C0</accession>
<name>A0A915J6C0_ROMCU</name>
<organism evidence="1 2">
    <name type="scientific">Romanomermis culicivorax</name>
    <name type="common">Nematode worm</name>
    <dbReference type="NCBI Taxonomy" id="13658"/>
    <lineage>
        <taxon>Eukaryota</taxon>
        <taxon>Metazoa</taxon>
        <taxon>Ecdysozoa</taxon>
        <taxon>Nematoda</taxon>
        <taxon>Enoplea</taxon>
        <taxon>Dorylaimia</taxon>
        <taxon>Mermithida</taxon>
        <taxon>Mermithoidea</taxon>
        <taxon>Mermithidae</taxon>
        <taxon>Romanomermis</taxon>
    </lineage>
</organism>
<proteinExistence type="predicted"/>
<dbReference type="WBParaSite" id="nRc.2.0.1.t21283-RA">
    <property type="protein sequence ID" value="nRc.2.0.1.t21283-RA"/>
    <property type="gene ID" value="nRc.2.0.1.g21283"/>
</dbReference>
<protein>
    <submittedName>
        <fullName evidence="2">Ribosomal protein S10</fullName>
    </submittedName>
</protein>
<evidence type="ECO:0000313" key="2">
    <source>
        <dbReference type="WBParaSite" id="nRc.2.0.1.t21283-RA"/>
    </source>
</evidence>